<name>X1BKJ3_9ZZZZ</name>
<organism evidence="1">
    <name type="scientific">marine sediment metagenome</name>
    <dbReference type="NCBI Taxonomy" id="412755"/>
    <lineage>
        <taxon>unclassified sequences</taxon>
        <taxon>metagenomes</taxon>
        <taxon>ecological metagenomes</taxon>
    </lineage>
</organism>
<comment type="caution">
    <text evidence="1">The sequence shown here is derived from an EMBL/GenBank/DDBJ whole genome shotgun (WGS) entry which is preliminary data.</text>
</comment>
<gene>
    <name evidence="1" type="ORF">S01H4_45097</name>
</gene>
<proteinExistence type="predicted"/>
<reference evidence="1" key="1">
    <citation type="journal article" date="2014" name="Front. Microbiol.">
        <title>High frequency of phylogenetically diverse reductive dehalogenase-homologous genes in deep subseafloor sedimentary metagenomes.</title>
        <authorList>
            <person name="Kawai M."/>
            <person name="Futagami T."/>
            <person name="Toyoda A."/>
            <person name="Takaki Y."/>
            <person name="Nishi S."/>
            <person name="Hori S."/>
            <person name="Arai W."/>
            <person name="Tsubouchi T."/>
            <person name="Morono Y."/>
            <person name="Uchiyama I."/>
            <person name="Ito T."/>
            <person name="Fujiyama A."/>
            <person name="Inagaki F."/>
            <person name="Takami H."/>
        </authorList>
    </citation>
    <scope>NUCLEOTIDE SEQUENCE</scope>
    <source>
        <strain evidence="1">Expedition CK06-06</strain>
    </source>
</reference>
<evidence type="ECO:0000313" key="1">
    <source>
        <dbReference type="EMBL" id="GAG96429.1"/>
    </source>
</evidence>
<sequence>MPDQSSETTLSQWKGKTLAGWEEIRQALVFVDSLHEKERNGARVEVYEHSKESSVKVSFRSLQELEEWLKM</sequence>
<dbReference type="AlphaFoldDB" id="X1BKJ3"/>
<accession>X1BKJ3</accession>
<protein>
    <submittedName>
        <fullName evidence="1">Uncharacterized protein</fullName>
    </submittedName>
</protein>
<dbReference type="EMBL" id="BART01025076">
    <property type="protein sequence ID" value="GAG96429.1"/>
    <property type="molecule type" value="Genomic_DNA"/>
</dbReference>
<feature type="non-terminal residue" evidence="1">
    <location>
        <position position="71"/>
    </location>
</feature>